<keyword evidence="1" id="KW-0805">Transcription regulation</keyword>
<evidence type="ECO:0000313" key="5">
    <source>
        <dbReference type="EMBL" id="OBU11366.1"/>
    </source>
</evidence>
<dbReference type="InterPro" id="IPR018062">
    <property type="entry name" value="HTH_AraC-typ_CS"/>
</dbReference>
<evidence type="ECO:0000256" key="2">
    <source>
        <dbReference type="ARBA" id="ARBA00023125"/>
    </source>
</evidence>
<evidence type="ECO:0000259" key="4">
    <source>
        <dbReference type="PROSITE" id="PS01124"/>
    </source>
</evidence>
<keyword evidence="2" id="KW-0238">DNA-binding</keyword>
<gene>
    <name evidence="5" type="ORF">AYY17_01055</name>
</gene>
<reference evidence="5 6" key="1">
    <citation type="submission" date="2016-06" db="EMBL/GenBank/DDBJ databases">
        <authorList>
            <person name="Kjaerup R.B."/>
            <person name="Dalgaard T.S."/>
            <person name="Juul-Madsen H.R."/>
        </authorList>
    </citation>
    <scope>NUCLEOTIDE SEQUENCE [LARGE SCALE GENOMIC DNA]</scope>
    <source>
        <strain evidence="5 6">GCSL-Mp3</strain>
    </source>
</reference>
<dbReference type="InterPro" id="IPR018060">
    <property type="entry name" value="HTH_AraC"/>
</dbReference>
<dbReference type="SMART" id="SM00342">
    <property type="entry name" value="HTH_ARAC"/>
    <property type="match status" value="1"/>
</dbReference>
<evidence type="ECO:0000256" key="3">
    <source>
        <dbReference type="ARBA" id="ARBA00023163"/>
    </source>
</evidence>
<organism evidence="5 6">
    <name type="scientific">Morganella psychrotolerans</name>
    <dbReference type="NCBI Taxonomy" id="368603"/>
    <lineage>
        <taxon>Bacteria</taxon>
        <taxon>Pseudomonadati</taxon>
        <taxon>Pseudomonadota</taxon>
        <taxon>Gammaproteobacteria</taxon>
        <taxon>Enterobacterales</taxon>
        <taxon>Morganellaceae</taxon>
        <taxon>Morganella</taxon>
    </lineage>
</organism>
<dbReference type="InterPro" id="IPR053142">
    <property type="entry name" value="PchR_regulatory_protein"/>
</dbReference>
<dbReference type="PROSITE" id="PS01124">
    <property type="entry name" value="HTH_ARAC_FAMILY_2"/>
    <property type="match status" value="1"/>
</dbReference>
<dbReference type="Pfam" id="PF12833">
    <property type="entry name" value="HTH_18"/>
    <property type="match status" value="1"/>
</dbReference>
<evidence type="ECO:0000256" key="1">
    <source>
        <dbReference type="ARBA" id="ARBA00023015"/>
    </source>
</evidence>
<name>A0A1B8HPD8_9GAMM</name>
<evidence type="ECO:0000313" key="6">
    <source>
        <dbReference type="Proteomes" id="UP000092247"/>
    </source>
</evidence>
<dbReference type="PANTHER" id="PTHR47893">
    <property type="entry name" value="REGULATORY PROTEIN PCHR"/>
    <property type="match status" value="1"/>
</dbReference>
<dbReference type="Gene3D" id="1.10.10.60">
    <property type="entry name" value="Homeodomain-like"/>
    <property type="match status" value="1"/>
</dbReference>
<proteinExistence type="predicted"/>
<accession>A0A1B8HPD8</accession>
<dbReference type="EMBL" id="LZEX01000001">
    <property type="protein sequence ID" value="OBU11366.1"/>
    <property type="molecule type" value="Genomic_DNA"/>
</dbReference>
<protein>
    <recommendedName>
        <fullName evidence="4">HTH araC/xylS-type domain-containing protein</fullName>
    </recommendedName>
</protein>
<dbReference type="RefSeq" id="WP_067420580.1">
    <property type="nucleotide sequence ID" value="NZ_CBCPID010000003.1"/>
</dbReference>
<dbReference type="GO" id="GO:0003700">
    <property type="term" value="F:DNA-binding transcription factor activity"/>
    <property type="evidence" value="ECO:0007669"/>
    <property type="project" value="InterPro"/>
</dbReference>
<comment type="caution">
    <text evidence="5">The sequence shown here is derived from an EMBL/GenBank/DDBJ whole genome shotgun (WGS) entry which is preliminary data.</text>
</comment>
<dbReference type="Proteomes" id="UP000092247">
    <property type="component" value="Unassembled WGS sequence"/>
</dbReference>
<keyword evidence="3" id="KW-0804">Transcription</keyword>
<dbReference type="GO" id="GO:0043565">
    <property type="term" value="F:sequence-specific DNA binding"/>
    <property type="evidence" value="ECO:0007669"/>
    <property type="project" value="InterPro"/>
</dbReference>
<feature type="domain" description="HTH araC/xylS-type" evidence="4">
    <location>
        <begin position="186"/>
        <end position="281"/>
    </location>
</feature>
<dbReference type="STRING" id="368603.AYY16_04870"/>
<dbReference type="PROSITE" id="PS00041">
    <property type="entry name" value="HTH_ARAC_FAMILY_1"/>
    <property type="match status" value="1"/>
</dbReference>
<dbReference type="SUPFAM" id="SSF46689">
    <property type="entry name" value="Homeodomain-like"/>
    <property type="match status" value="2"/>
</dbReference>
<dbReference type="AlphaFoldDB" id="A0A1B8HPD8"/>
<sequence length="281" mass="30939">MHSGNMNALLPGADSFFYCGKMTPDAGQWVSEPLWKGLKLVLMMNGELECQPDNKNSVSLSGASLCVIANNHDEQESRQRFLQSEDIRFVSVCLSDSLMEAFKIAPLPLLTEAASRGPQLLSGKAGNVLTALGNQILNNPLGGAPGDMYLTGKILELCAISFEHIQQNTRTVHHPKLATNDIRRLYEIRDCILADLANPPGVYQLSRQSGLNMRKLSFGFKQLFGLSVASFIQEERLQSAHRLLCAGDMRVSAIAWQVGYSPAAFSTAFRRRFGFSPKELC</sequence>
<dbReference type="PANTHER" id="PTHR47893:SF1">
    <property type="entry name" value="REGULATORY PROTEIN PCHR"/>
    <property type="match status" value="1"/>
</dbReference>
<dbReference type="InterPro" id="IPR009057">
    <property type="entry name" value="Homeodomain-like_sf"/>
</dbReference>